<reference evidence="1 2" key="1">
    <citation type="submission" date="2019-05" db="EMBL/GenBank/DDBJ databases">
        <title>Whole genome sequence analysis of Cupriavidus campinensis S14E4C strain.</title>
        <authorList>
            <person name="Abbaszade G."/>
            <person name="Szabo A."/>
            <person name="Toumi M."/>
            <person name="Toth E."/>
        </authorList>
    </citation>
    <scope>NUCLEOTIDE SEQUENCE [LARGE SCALE GENOMIC DNA]</scope>
    <source>
        <strain evidence="1 2">S14E4C</strain>
    </source>
</reference>
<gene>
    <name evidence="1" type="ORF">FGG12_06165</name>
</gene>
<comment type="caution">
    <text evidence="1">The sequence shown here is derived from an EMBL/GenBank/DDBJ whole genome shotgun (WGS) entry which is preliminary data.</text>
</comment>
<organism evidence="1 2">
    <name type="scientific">Cupriavidus campinensis</name>
    <dbReference type="NCBI Taxonomy" id="151783"/>
    <lineage>
        <taxon>Bacteria</taxon>
        <taxon>Pseudomonadati</taxon>
        <taxon>Pseudomonadota</taxon>
        <taxon>Betaproteobacteria</taxon>
        <taxon>Burkholderiales</taxon>
        <taxon>Burkholderiaceae</taxon>
        <taxon>Cupriavidus</taxon>
    </lineage>
</organism>
<dbReference type="EMBL" id="VCIZ01000002">
    <property type="protein sequence ID" value="TSP14052.1"/>
    <property type="molecule type" value="Genomic_DNA"/>
</dbReference>
<dbReference type="Proteomes" id="UP000318943">
    <property type="component" value="Unassembled WGS sequence"/>
</dbReference>
<keyword evidence="2" id="KW-1185">Reference proteome</keyword>
<evidence type="ECO:0000313" key="2">
    <source>
        <dbReference type="Proteomes" id="UP000318943"/>
    </source>
</evidence>
<sequence length="59" mass="6820">MRERGIKASELIKQLQDLIEEHGDREVIIGGGDYPEPCRSVSFQTKRHDPYIPEGTFYL</sequence>
<protein>
    <submittedName>
        <fullName evidence="1">Uncharacterized protein</fullName>
    </submittedName>
</protein>
<dbReference type="RefSeq" id="WP_144196752.1">
    <property type="nucleotide sequence ID" value="NZ_VCIZ01000002.1"/>
</dbReference>
<evidence type="ECO:0000313" key="1">
    <source>
        <dbReference type="EMBL" id="TSP14052.1"/>
    </source>
</evidence>
<name>A0ABY3ETM0_9BURK</name>
<accession>A0ABY3ETM0</accession>
<proteinExistence type="predicted"/>